<evidence type="ECO:0000313" key="4">
    <source>
        <dbReference type="Proteomes" id="UP001501446"/>
    </source>
</evidence>
<accession>A0ABP8X467</accession>
<keyword evidence="1" id="KW-0479">Metal-binding</keyword>
<protein>
    <recommendedName>
        <fullName evidence="2">HMA domain-containing protein</fullName>
    </recommendedName>
</protein>
<dbReference type="SUPFAM" id="SSF55008">
    <property type="entry name" value="HMA, heavy metal-associated domain"/>
    <property type="match status" value="1"/>
</dbReference>
<comment type="caution">
    <text evidence="3">The sequence shown here is derived from an EMBL/GenBank/DDBJ whole genome shotgun (WGS) entry which is preliminary data.</text>
</comment>
<sequence length="111" mass="11384">MTDAIHPRLPLVSTGCACCAPPAAPDEPASANPRMPSDVSTSTTYRVEGMTCSHCTGRVTAALTALEGVQDVEIDLVAGDTSAVTVTSQRPMSTKAVRSAIEDAGYTLATS</sequence>
<dbReference type="InterPro" id="IPR017969">
    <property type="entry name" value="Heavy-metal-associated_CS"/>
</dbReference>
<dbReference type="EMBL" id="BAABLN010000026">
    <property type="protein sequence ID" value="GAA4699435.1"/>
    <property type="molecule type" value="Genomic_DNA"/>
</dbReference>
<feature type="domain" description="HMA" evidence="2">
    <location>
        <begin position="41"/>
        <end position="109"/>
    </location>
</feature>
<dbReference type="RefSeq" id="WP_345311196.1">
    <property type="nucleotide sequence ID" value="NZ_BAABLN010000026.1"/>
</dbReference>
<dbReference type="InterPro" id="IPR036163">
    <property type="entry name" value="HMA_dom_sf"/>
</dbReference>
<organism evidence="3 4">
    <name type="scientific">Kocuria gwangalliensis</name>
    <dbReference type="NCBI Taxonomy" id="501592"/>
    <lineage>
        <taxon>Bacteria</taxon>
        <taxon>Bacillati</taxon>
        <taxon>Actinomycetota</taxon>
        <taxon>Actinomycetes</taxon>
        <taxon>Micrococcales</taxon>
        <taxon>Micrococcaceae</taxon>
        <taxon>Kocuria</taxon>
    </lineage>
</organism>
<evidence type="ECO:0000259" key="2">
    <source>
        <dbReference type="PROSITE" id="PS50846"/>
    </source>
</evidence>
<proteinExistence type="predicted"/>
<dbReference type="Proteomes" id="UP001501446">
    <property type="component" value="Unassembled WGS sequence"/>
</dbReference>
<gene>
    <name evidence="3" type="ORF">GCM10025781_16960</name>
</gene>
<evidence type="ECO:0000256" key="1">
    <source>
        <dbReference type="ARBA" id="ARBA00022723"/>
    </source>
</evidence>
<dbReference type="PROSITE" id="PS01047">
    <property type="entry name" value="HMA_1"/>
    <property type="match status" value="1"/>
</dbReference>
<keyword evidence="4" id="KW-1185">Reference proteome</keyword>
<dbReference type="Gene3D" id="3.30.70.100">
    <property type="match status" value="1"/>
</dbReference>
<reference evidence="4" key="1">
    <citation type="journal article" date="2019" name="Int. J. Syst. Evol. Microbiol.">
        <title>The Global Catalogue of Microorganisms (GCM) 10K type strain sequencing project: providing services to taxonomists for standard genome sequencing and annotation.</title>
        <authorList>
            <consortium name="The Broad Institute Genomics Platform"/>
            <consortium name="The Broad Institute Genome Sequencing Center for Infectious Disease"/>
            <person name="Wu L."/>
            <person name="Ma J."/>
        </authorList>
    </citation>
    <scope>NUCLEOTIDE SEQUENCE [LARGE SCALE GENOMIC DNA]</scope>
    <source>
        <strain evidence="4">JCM 18958</strain>
    </source>
</reference>
<evidence type="ECO:0000313" key="3">
    <source>
        <dbReference type="EMBL" id="GAA4699435.1"/>
    </source>
</evidence>
<dbReference type="CDD" id="cd00371">
    <property type="entry name" value="HMA"/>
    <property type="match status" value="1"/>
</dbReference>
<dbReference type="PROSITE" id="PS50846">
    <property type="entry name" value="HMA_2"/>
    <property type="match status" value="1"/>
</dbReference>
<name>A0ABP8X467_9MICC</name>
<dbReference type="InterPro" id="IPR006121">
    <property type="entry name" value="HMA_dom"/>
</dbReference>
<dbReference type="Pfam" id="PF00403">
    <property type="entry name" value="HMA"/>
    <property type="match status" value="1"/>
</dbReference>